<evidence type="ECO:0000256" key="1">
    <source>
        <dbReference type="SAM" id="MobiDB-lite"/>
    </source>
</evidence>
<dbReference type="EMBL" id="JAWXYG010000005">
    <property type="protein sequence ID" value="KAK4271390.1"/>
    <property type="molecule type" value="Genomic_DNA"/>
</dbReference>
<dbReference type="Proteomes" id="UP001293593">
    <property type="component" value="Unassembled WGS sequence"/>
</dbReference>
<keyword evidence="2" id="KW-0812">Transmembrane</keyword>
<sequence>MHSQHDDDGDSNIDDDDTGEFEEDHHHLRFGPLILGFWLGTQFAGVLFLGTAMMHFLSDAIRENISSPYCWLVQAI</sequence>
<dbReference type="AlphaFoldDB" id="A0AAE1MNZ7"/>
<evidence type="ECO:0000313" key="3">
    <source>
        <dbReference type="EMBL" id="KAK4271390.1"/>
    </source>
</evidence>
<feature type="compositionally biased region" description="Acidic residues" evidence="1">
    <location>
        <begin position="7"/>
        <end position="20"/>
    </location>
</feature>
<protein>
    <submittedName>
        <fullName evidence="3">Uncharacterized protein</fullName>
    </submittedName>
</protein>
<comment type="caution">
    <text evidence="3">The sequence shown here is derived from an EMBL/GenBank/DDBJ whole genome shotgun (WGS) entry which is preliminary data.</text>
</comment>
<reference evidence="3" key="1">
    <citation type="submission" date="2023-10" db="EMBL/GenBank/DDBJ databases">
        <title>Chromosome-level genome of the transformable northern wattle, Acacia crassicarpa.</title>
        <authorList>
            <person name="Massaro I."/>
            <person name="Sinha N.R."/>
            <person name="Poethig S."/>
            <person name="Leichty A.R."/>
        </authorList>
    </citation>
    <scope>NUCLEOTIDE SEQUENCE</scope>
    <source>
        <strain evidence="3">Acra3RX</strain>
        <tissue evidence="3">Leaf</tissue>
    </source>
</reference>
<evidence type="ECO:0000256" key="2">
    <source>
        <dbReference type="SAM" id="Phobius"/>
    </source>
</evidence>
<organism evidence="3 4">
    <name type="scientific">Acacia crassicarpa</name>
    <name type="common">northern wattle</name>
    <dbReference type="NCBI Taxonomy" id="499986"/>
    <lineage>
        <taxon>Eukaryota</taxon>
        <taxon>Viridiplantae</taxon>
        <taxon>Streptophyta</taxon>
        <taxon>Embryophyta</taxon>
        <taxon>Tracheophyta</taxon>
        <taxon>Spermatophyta</taxon>
        <taxon>Magnoliopsida</taxon>
        <taxon>eudicotyledons</taxon>
        <taxon>Gunneridae</taxon>
        <taxon>Pentapetalae</taxon>
        <taxon>rosids</taxon>
        <taxon>fabids</taxon>
        <taxon>Fabales</taxon>
        <taxon>Fabaceae</taxon>
        <taxon>Caesalpinioideae</taxon>
        <taxon>mimosoid clade</taxon>
        <taxon>Acacieae</taxon>
        <taxon>Acacia</taxon>
    </lineage>
</organism>
<keyword evidence="2" id="KW-1133">Transmembrane helix</keyword>
<name>A0AAE1MNZ7_9FABA</name>
<evidence type="ECO:0000313" key="4">
    <source>
        <dbReference type="Proteomes" id="UP001293593"/>
    </source>
</evidence>
<gene>
    <name evidence="3" type="ORF">QN277_020092</name>
</gene>
<feature type="region of interest" description="Disordered" evidence="1">
    <location>
        <begin position="1"/>
        <end position="20"/>
    </location>
</feature>
<keyword evidence="4" id="KW-1185">Reference proteome</keyword>
<keyword evidence="2" id="KW-0472">Membrane</keyword>
<proteinExistence type="predicted"/>
<feature type="transmembrane region" description="Helical" evidence="2">
    <location>
        <begin position="33"/>
        <end position="57"/>
    </location>
</feature>
<accession>A0AAE1MNZ7</accession>